<comment type="caution">
    <text evidence="1">The sequence shown here is derived from an EMBL/GenBank/DDBJ whole genome shotgun (WGS) entry which is preliminary data.</text>
</comment>
<reference evidence="1 2" key="1">
    <citation type="journal article" date="2016" name="Nat. Commun.">
        <title>Thousands of microbial genomes shed light on interconnected biogeochemical processes in an aquifer system.</title>
        <authorList>
            <person name="Anantharaman K."/>
            <person name="Brown C.T."/>
            <person name="Hug L.A."/>
            <person name="Sharon I."/>
            <person name="Castelle C.J."/>
            <person name="Probst A.J."/>
            <person name="Thomas B.C."/>
            <person name="Singh A."/>
            <person name="Wilkins M.J."/>
            <person name="Karaoz U."/>
            <person name="Brodie E.L."/>
            <person name="Williams K.H."/>
            <person name="Hubbard S.S."/>
            <person name="Banfield J.F."/>
        </authorList>
    </citation>
    <scope>NUCLEOTIDE SEQUENCE [LARGE SCALE GENOMIC DNA]</scope>
</reference>
<protein>
    <submittedName>
        <fullName evidence="1">Uncharacterized protein</fullName>
    </submittedName>
</protein>
<evidence type="ECO:0000313" key="2">
    <source>
        <dbReference type="Proteomes" id="UP000177407"/>
    </source>
</evidence>
<sequence length="329" mass="38429">MREGYRKRPTIEELIPSNFYGQSFLCKRENDLTPSEKKIIFLRKRIEEALKKWKEYGDKEAEQEAFDLYLQYEEITSKEERKADQEIEINFNKTIEEQKEFYKSKLGIEINESVVREIWKKNYTEIKGEIEKYNYDSILIIPDNLPKEECLNSKLIETMSECAGKGNVAATYYRLVGDQQNISSVPESKYKIILVHSSQNLADHPLLKATTWKDIMALTGMDQAEVKSRISKGQDLPVDFEVKISGQKIKIKAESLSLEECEILQRMYFEENHKHFGENDWTWLMKSFSGSGVVLSGWYSDARRLHVTANTPSYARYYLGLRLSRSFSN</sequence>
<name>A0A1F5S1E5_9BACT</name>
<gene>
    <name evidence="1" type="ORF">A2257_04045</name>
</gene>
<dbReference type="AlphaFoldDB" id="A0A1F5S1E5"/>
<dbReference type="EMBL" id="MFGA01000023">
    <property type="protein sequence ID" value="OGF20505.1"/>
    <property type="molecule type" value="Genomic_DNA"/>
</dbReference>
<dbReference type="Proteomes" id="UP000177407">
    <property type="component" value="Unassembled WGS sequence"/>
</dbReference>
<proteinExistence type="predicted"/>
<accession>A0A1F5S1E5</accession>
<evidence type="ECO:0000313" key="1">
    <source>
        <dbReference type="EMBL" id="OGF20505.1"/>
    </source>
</evidence>
<organism evidence="1 2">
    <name type="scientific">Candidatus Falkowbacteria bacterium RIFOXYA2_FULL_38_12</name>
    <dbReference type="NCBI Taxonomy" id="1797993"/>
    <lineage>
        <taxon>Bacteria</taxon>
        <taxon>Candidatus Falkowiibacteriota</taxon>
    </lineage>
</organism>